<dbReference type="InterPro" id="IPR036354">
    <property type="entry name" value="Prot_inh_pot1_sf"/>
</dbReference>
<accession>A0A1D6FHJ7</accession>
<dbReference type="InParanoid" id="A0A1D6FHJ7"/>
<dbReference type="AlphaFoldDB" id="A0A1D6FHJ7"/>
<dbReference type="SUPFAM" id="SSF54654">
    <property type="entry name" value="CI-2 family of serine protease inhibitors"/>
    <property type="match status" value="1"/>
</dbReference>
<dbReference type="GO" id="GO:0009611">
    <property type="term" value="P:response to wounding"/>
    <property type="evidence" value="ECO:0007669"/>
    <property type="project" value="InterPro"/>
</dbReference>
<comment type="similarity">
    <text evidence="1">Belongs to the protease inhibitor I13 (potato type I serine protease inhibitor) family.</text>
</comment>
<gene>
    <name evidence="4" type="ORF">ZEAMMB73_Zm00001d009046</name>
</gene>
<dbReference type="EMBL" id="CM000784">
    <property type="protein sequence ID" value="AQK91278.1"/>
    <property type="molecule type" value="Genomic_DNA"/>
</dbReference>
<dbReference type="ExpressionAtlas" id="A0A1D6FHJ7">
    <property type="expression patterns" value="baseline"/>
</dbReference>
<organism evidence="4">
    <name type="scientific">Zea mays</name>
    <name type="common">Maize</name>
    <dbReference type="NCBI Taxonomy" id="4577"/>
    <lineage>
        <taxon>Eukaryota</taxon>
        <taxon>Viridiplantae</taxon>
        <taxon>Streptophyta</taxon>
        <taxon>Embryophyta</taxon>
        <taxon>Tracheophyta</taxon>
        <taxon>Spermatophyta</taxon>
        <taxon>Magnoliopsida</taxon>
        <taxon>Liliopsida</taxon>
        <taxon>Poales</taxon>
        <taxon>Poaceae</taxon>
        <taxon>PACMAD clade</taxon>
        <taxon>Panicoideae</taxon>
        <taxon>Andropogonodae</taxon>
        <taxon>Andropogoneae</taxon>
        <taxon>Tripsacinae</taxon>
        <taxon>Zea</taxon>
    </lineage>
</organism>
<dbReference type="GO" id="GO:0004867">
    <property type="term" value="F:serine-type endopeptidase inhibitor activity"/>
    <property type="evidence" value="ECO:0007669"/>
    <property type="project" value="UniProtKB-KW"/>
</dbReference>
<evidence type="ECO:0000313" key="4">
    <source>
        <dbReference type="EMBL" id="AQK91278.1"/>
    </source>
</evidence>
<protein>
    <submittedName>
        <fullName evidence="4">Uncharacterized protein</fullName>
    </submittedName>
</protein>
<name>A0A1D6FHJ7_MAIZE</name>
<dbReference type="InterPro" id="IPR000864">
    <property type="entry name" value="Prot_inh_pot1"/>
</dbReference>
<dbReference type="Pfam" id="PF00280">
    <property type="entry name" value="potato_inhibit"/>
    <property type="match status" value="1"/>
</dbReference>
<keyword evidence="2" id="KW-0646">Protease inhibitor</keyword>
<reference evidence="4" key="1">
    <citation type="submission" date="2015-12" db="EMBL/GenBank/DDBJ databases">
        <title>Update maize B73 reference genome by single molecule sequencing technologies.</title>
        <authorList>
            <consortium name="Maize Genome Sequencing Project"/>
            <person name="Ware D."/>
        </authorList>
    </citation>
    <scope>NUCLEOTIDE SEQUENCE</scope>
    <source>
        <tissue evidence="4">Seedling</tissue>
    </source>
</reference>
<keyword evidence="3" id="KW-0722">Serine protease inhibitor</keyword>
<proteinExistence type="inferred from homology"/>
<evidence type="ECO:0000256" key="2">
    <source>
        <dbReference type="ARBA" id="ARBA00022690"/>
    </source>
</evidence>
<evidence type="ECO:0000256" key="1">
    <source>
        <dbReference type="ARBA" id="ARBA00008210"/>
    </source>
</evidence>
<evidence type="ECO:0000256" key="3">
    <source>
        <dbReference type="ARBA" id="ARBA00022900"/>
    </source>
</evidence>
<sequence length="80" mass="9111">MSMPDKTSWPEFIGKEINDAIEVIEEQRSDVTFFESLDVNLNETPRPADQLAPGTIRVVIYISVDPNTNEEIVEETPYIL</sequence>
<dbReference type="Gene3D" id="3.30.10.10">
    <property type="entry name" value="Trypsin Inhibitor V, subunit A"/>
    <property type="match status" value="1"/>
</dbReference>
<dbReference type="SMR" id="A0A1D6FHJ7"/>